<comment type="caution">
    <text evidence="2">The sequence shown here is derived from an EMBL/GenBank/DDBJ whole genome shotgun (WGS) entry which is preliminary data.</text>
</comment>
<dbReference type="Proteomes" id="UP001165275">
    <property type="component" value="Unassembled WGS sequence"/>
</dbReference>
<name>A0ABT0KE41_9GAMM</name>
<reference evidence="2" key="1">
    <citation type="submission" date="2021-04" db="EMBL/GenBank/DDBJ databases">
        <title>Genome sequence of Serratia sp. arafor3.</title>
        <authorList>
            <person name="Besaury L."/>
        </authorList>
    </citation>
    <scope>NUCLEOTIDE SEQUENCE</scope>
    <source>
        <strain evidence="2">Arafor3</strain>
    </source>
</reference>
<evidence type="ECO:0000313" key="3">
    <source>
        <dbReference type="Proteomes" id="UP001165275"/>
    </source>
</evidence>
<feature type="domain" description="DUF4123" evidence="1">
    <location>
        <begin position="21"/>
        <end position="136"/>
    </location>
</feature>
<organism evidence="2 3">
    <name type="scientific">Serratia silvae</name>
    <dbReference type="NCBI Taxonomy" id="2824122"/>
    <lineage>
        <taxon>Bacteria</taxon>
        <taxon>Pseudomonadati</taxon>
        <taxon>Pseudomonadota</taxon>
        <taxon>Gammaproteobacteria</taxon>
        <taxon>Enterobacterales</taxon>
        <taxon>Yersiniaceae</taxon>
        <taxon>Serratia</taxon>
    </lineage>
</organism>
<dbReference type="InterPro" id="IPR025391">
    <property type="entry name" value="DUF4123"/>
</dbReference>
<dbReference type="Pfam" id="PF13503">
    <property type="entry name" value="DUF4123"/>
    <property type="match status" value="1"/>
</dbReference>
<accession>A0ABT0KE41</accession>
<proteinExistence type="predicted"/>
<evidence type="ECO:0000313" key="2">
    <source>
        <dbReference type="EMBL" id="MCL1030285.1"/>
    </source>
</evidence>
<keyword evidence="3" id="KW-1185">Reference proteome</keyword>
<evidence type="ECO:0000259" key="1">
    <source>
        <dbReference type="Pfam" id="PF13503"/>
    </source>
</evidence>
<gene>
    <name evidence="2" type="ORF">KAJ71_14795</name>
</gene>
<dbReference type="EMBL" id="JAGQDC010000011">
    <property type="protein sequence ID" value="MCL1030285.1"/>
    <property type="molecule type" value="Genomic_DNA"/>
</dbReference>
<protein>
    <submittedName>
        <fullName evidence="2">DUF4123 domain-containing protein</fullName>
    </submittedName>
</protein>
<sequence length="161" mass="18623">MFLSRDTEVIGANSQADCHTYAVIDAMQRSDISVLLNAYDTEWSCLWKGDSEQQFAFYAPYIVKLEENSPFADWLLSNSWGKGWGIYLRSYGSLEVVTHHLRKFNQIYDEVNGQWLMFRYYAPVSIKTLLPFLPAKEFIEFTDGLTQILSEDPEDNTLLVI</sequence>